<evidence type="ECO:0000256" key="4">
    <source>
        <dbReference type="ARBA" id="ARBA00022729"/>
    </source>
</evidence>
<dbReference type="GO" id="GO:0031700">
    <property type="term" value="F:adrenomedullin receptor binding"/>
    <property type="evidence" value="ECO:0007669"/>
    <property type="project" value="TreeGrafter"/>
</dbReference>
<evidence type="ECO:0000313" key="8">
    <source>
        <dbReference type="Ensembl" id="ENSENLP00000045749.1"/>
    </source>
</evidence>
<dbReference type="Pfam" id="PF00214">
    <property type="entry name" value="Calc_CGRP_IAPP"/>
    <property type="match status" value="1"/>
</dbReference>
<proteinExistence type="inferred from homology"/>
<evidence type="ECO:0000256" key="1">
    <source>
        <dbReference type="ARBA" id="ARBA00004613"/>
    </source>
</evidence>
<dbReference type="GO" id="GO:1990410">
    <property type="term" value="P:adrenomedullin receptor signaling pathway"/>
    <property type="evidence" value="ECO:0007669"/>
    <property type="project" value="TreeGrafter"/>
</dbReference>
<comment type="subcellular location">
    <subcellularLocation>
        <location evidence="1">Secreted</location>
    </subcellularLocation>
</comment>
<evidence type="ECO:0000256" key="6">
    <source>
        <dbReference type="SAM" id="MobiDB-lite"/>
    </source>
</evidence>
<evidence type="ECO:0008006" key="10">
    <source>
        <dbReference type="Google" id="ProtNLM"/>
    </source>
</evidence>
<sequence>MRLFLHTVICCCVFTMAIPLVSGAKEELNSSLKKRFKVWLQGRMKRDLGISSVTASEEYTDNIVTPQQNGQQDDAKTIVSPLSFGLRIRPRRSLSKGCVLVTCVYNDLIHKLHKIQTQDQKEPTPPAGKMTCNGYGRRRRSLLPSRRDDKDKALKLLPKTAKQLR</sequence>
<dbReference type="PANTHER" id="PTHR23414">
    <property type="entry name" value="ADRENOMEDULLIN, ADM"/>
    <property type="match status" value="1"/>
</dbReference>
<feature type="region of interest" description="Disordered" evidence="6">
    <location>
        <begin position="116"/>
        <end position="165"/>
    </location>
</feature>
<dbReference type="Ensembl" id="ENSENLT00000046877.1">
    <property type="protein sequence ID" value="ENSENLP00000045749.1"/>
    <property type="gene ID" value="ENSENLG00000019433.1"/>
</dbReference>
<evidence type="ECO:0000313" key="9">
    <source>
        <dbReference type="Proteomes" id="UP000472264"/>
    </source>
</evidence>
<organism evidence="8 9">
    <name type="scientific">Echeneis naucrates</name>
    <name type="common">Live sharksucker</name>
    <dbReference type="NCBI Taxonomy" id="173247"/>
    <lineage>
        <taxon>Eukaryota</taxon>
        <taxon>Metazoa</taxon>
        <taxon>Chordata</taxon>
        <taxon>Craniata</taxon>
        <taxon>Vertebrata</taxon>
        <taxon>Euteleostomi</taxon>
        <taxon>Actinopterygii</taxon>
        <taxon>Neopterygii</taxon>
        <taxon>Teleostei</taxon>
        <taxon>Neoteleostei</taxon>
        <taxon>Acanthomorphata</taxon>
        <taxon>Carangaria</taxon>
        <taxon>Carangiformes</taxon>
        <taxon>Echeneidae</taxon>
        <taxon>Echeneis</taxon>
    </lineage>
</organism>
<keyword evidence="4 7" id="KW-0732">Signal</keyword>
<dbReference type="OMA" id="NHARREM"/>
<reference evidence="8" key="2">
    <citation type="submission" date="2025-08" db="UniProtKB">
        <authorList>
            <consortium name="Ensembl"/>
        </authorList>
    </citation>
    <scope>IDENTIFICATION</scope>
</reference>
<dbReference type="GO" id="GO:0003073">
    <property type="term" value="P:regulation of systemic arterial blood pressure"/>
    <property type="evidence" value="ECO:0007669"/>
    <property type="project" value="TreeGrafter"/>
</dbReference>
<name>A0A665WNS1_ECHNA</name>
<feature type="chain" id="PRO_5025527925" description="Adrenomedullin" evidence="7">
    <location>
        <begin position="24"/>
        <end position="165"/>
    </location>
</feature>
<reference evidence="8" key="3">
    <citation type="submission" date="2025-09" db="UniProtKB">
        <authorList>
            <consortium name="Ensembl"/>
        </authorList>
    </citation>
    <scope>IDENTIFICATION</scope>
</reference>
<evidence type="ECO:0000256" key="3">
    <source>
        <dbReference type="ARBA" id="ARBA00022525"/>
    </source>
</evidence>
<dbReference type="AlphaFoldDB" id="A0A665WNS1"/>
<keyword evidence="5" id="KW-1015">Disulfide bond</keyword>
<dbReference type="InterPro" id="IPR051665">
    <property type="entry name" value="Adrenomedullin-reg_peptide"/>
</dbReference>
<feature type="signal peptide" evidence="7">
    <location>
        <begin position="1"/>
        <end position="23"/>
    </location>
</feature>
<dbReference type="GO" id="GO:0005179">
    <property type="term" value="F:hormone activity"/>
    <property type="evidence" value="ECO:0007669"/>
    <property type="project" value="InterPro"/>
</dbReference>
<feature type="compositionally biased region" description="Basic and acidic residues" evidence="6">
    <location>
        <begin position="145"/>
        <end position="154"/>
    </location>
</feature>
<protein>
    <recommendedName>
        <fullName evidence="10">Adrenomedullin</fullName>
    </recommendedName>
</protein>
<evidence type="ECO:0000256" key="2">
    <source>
        <dbReference type="ARBA" id="ARBA00010575"/>
    </source>
</evidence>
<dbReference type="GO" id="GO:0007189">
    <property type="term" value="P:adenylate cyclase-activating G protein-coupled receptor signaling pathway"/>
    <property type="evidence" value="ECO:0007669"/>
    <property type="project" value="TreeGrafter"/>
</dbReference>
<keyword evidence="9" id="KW-1185">Reference proteome</keyword>
<dbReference type="GO" id="GO:0005615">
    <property type="term" value="C:extracellular space"/>
    <property type="evidence" value="ECO:0007669"/>
    <property type="project" value="TreeGrafter"/>
</dbReference>
<comment type="similarity">
    <text evidence="2">Belongs to the adrenomedullin family.</text>
</comment>
<reference evidence="8" key="1">
    <citation type="submission" date="2021-04" db="EMBL/GenBank/DDBJ databases">
        <authorList>
            <consortium name="Wellcome Sanger Institute Data Sharing"/>
        </authorList>
    </citation>
    <scope>NUCLEOTIDE SEQUENCE [LARGE SCALE GENOMIC DNA]</scope>
</reference>
<dbReference type="InParanoid" id="A0A665WNS1"/>
<dbReference type="GO" id="GO:0010460">
    <property type="term" value="P:positive regulation of heart rate"/>
    <property type="evidence" value="ECO:0007669"/>
    <property type="project" value="TreeGrafter"/>
</dbReference>
<dbReference type="InterPro" id="IPR021116">
    <property type="entry name" value="Calcitonin/adrenomedullin"/>
</dbReference>
<evidence type="ECO:0000256" key="5">
    <source>
        <dbReference type="ARBA" id="ARBA00023157"/>
    </source>
</evidence>
<evidence type="ECO:0000256" key="7">
    <source>
        <dbReference type="SAM" id="SignalP"/>
    </source>
</evidence>
<dbReference type="PANTHER" id="PTHR23414:SF3">
    <property type="entry name" value="PRO-ADRENOMEDULLIN"/>
    <property type="match status" value="1"/>
</dbReference>
<accession>A0A665WNS1</accession>
<dbReference type="Proteomes" id="UP000472264">
    <property type="component" value="Chromosome 16"/>
</dbReference>
<keyword evidence="3" id="KW-0964">Secreted</keyword>